<dbReference type="EMBL" id="CAUJNA010003233">
    <property type="protein sequence ID" value="CAJ1396479.1"/>
    <property type="molecule type" value="Genomic_DNA"/>
</dbReference>
<dbReference type="Gene3D" id="3.40.50.1820">
    <property type="entry name" value="alpha/beta hydrolase"/>
    <property type="match status" value="1"/>
</dbReference>
<dbReference type="Proteomes" id="UP001178507">
    <property type="component" value="Unassembled WGS sequence"/>
</dbReference>
<evidence type="ECO:0008006" key="3">
    <source>
        <dbReference type="Google" id="ProtNLM"/>
    </source>
</evidence>
<reference evidence="1" key="1">
    <citation type="submission" date="2023-08" db="EMBL/GenBank/DDBJ databases">
        <authorList>
            <person name="Chen Y."/>
            <person name="Shah S."/>
            <person name="Dougan E. K."/>
            <person name="Thang M."/>
            <person name="Chan C."/>
        </authorList>
    </citation>
    <scope>NUCLEOTIDE SEQUENCE</scope>
</reference>
<dbReference type="SUPFAM" id="SSF53474">
    <property type="entry name" value="alpha/beta-Hydrolases"/>
    <property type="match status" value="1"/>
</dbReference>
<proteinExistence type="predicted"/>
<sequence>MLYAVRQGAPVLLVHAHSNGCDIGDMRQTLQSISESLKVHVMSFEFPGYGLHLGHASMRSIDEAAAAVLNYIVNDLKINLTQVVWYGRSIGSGPAMRAVHRISQELKQQPGGVVLQCGFANFPEVAGHLFGRVAKRLVSRLWPNEADSWREPMDQ</sequence>
<dbReference type="AlphaFoldDB" id="A0AA36IZQ2"/>
<dbReference type="PANTHER" id="PTHR12277">
    <property type="entry name" value="ALPHA/BETA HYDROLASE DOMAIN-CONTAINING PROTEIN"/>
    <property type="match status" value="1"/>
</dbReference>
<comment type="caution">
    <text evidence="1">The sequence shown here is derived from an EMBL/GenBank/DDBJ whole genome shotgun (WGS) entry which is preliminary data.</text>
</comment>
<evidence type="ECO:0000313" key="1">
    <source>
        <dbReference type="EMBL" id="CAJ1396479.1"/>
    </source>
</evidence>
<evidence type="ECO:0000313" key="2">
    <source>
        <dbReference type="Proteomes" id="UP001178507"/>
    </source>
</evidence>
<gene>
    <name evidence="1" type="ORF">EVOR1521_LOCUS20707</name>
</gene>
<protein>
    <recommendedName>
        <fullName evidence="3">Alpha/beta hydrolase</fullName>
    </recommendedName>
</protein>
<accession>A0AA36IZQ2</accession>
<organism evidence="1 2">
    <name type="scientific">Effrenium voratum</name>
    <dbReference type="NCBI Taxonomy" id="2562239"/>
    <lineage>
        <taxon>Eukaryota</taxon>
        <taxon>Sar</taxon>
        <taxon>Alveolata</taxon>
        <taxon>Dinophyceae</taxon>
        <taxon>Suessiales</taxon>
        <taxon>Symbiodiniaceae</taxon>
        <taxon>Effrenium</taxon>
    </lineage>
</organism>
<keyword evidence="2" id="KW-1185">Reference proteome</keyword>
<name>A0AA36IZQ2_9DINO</name>
<dbReference type="PANTHER" id="PTHR12277:SF81">
    <property type="entry name" value="PROTEIN ABHD13"/>
    <property type="match status" value="1"/>
</dbReference>
<dbReference type="InterPro" id="IPR029058">
    <property type="entry name" value="AB_hydrolase_fold"/>
</dbReference>